<dbReference type="InterPro" id="IPR044288">
    <property type="entry name" value="ZNF598/HEL2"/>
</dbReference>
<proteinExistence type="predicted"/>
<dbReference type="GO" id="GO:0061630">
    <property type="term" value="F:ubiquitin protein ligase activity"/>
    <property type="evidence" value="ECO:0007669"/>
    <property type="project" value="InterPro"/>
</dbReference>
<dbReference type="PROSITE" id="PS00028">
    <property type="entry name" value="ZINC_FINGER_C2H2_1"/>
    <property type="match status" value="1"/>
</dbReference>
<dbReference type="EMBL" id="FR824226">
    <property type="protein sequence ID" value="CCA23114.1"/>
    <property type="molecule type" value="Genomic_DNA"/>
</dbReference>
<feature type="compositionally biased region" description="Basic residues" evidence="1">
    <location>
        <begin position="644"/>
        <end position="653"/>
    </location>
</feature>
<dbReference type="GO" id="GO:0072344">
    <property type="term" value="P:rescue of stalled ribosome"/>
    <property type="evidence" value="ECO:0007669"/>
    <property type="project" value="InterPro"/>
</dbReference>
<dbReference type="GO" id="GO:0043022">
    <property type="term" value="F:ribosome binding"/>
    <property type="evidence" value="ECO:0007669"/>
    <property type="project" value="TreeGrafter"/>
</dbReference>
<dbReference type="AlphaFoldDB" id="F0WP68"/>
<organism evidence="3">
    <name type="scientific">Albugo laibachii Nc14</name>
    <dbReference type="NCBI Taxonomy" id="890382"/>
    <lineage>
        <taxon>Eukaryota</taxon>
        <taxon>Sar</taxon>
        <taxon>Stramenopiles</taxon>
        <taxon>Oomycota</taxon>
        <taxon>Peronosporomycetes</taxon>
        <taxon>Albuginales</taxon>
        <taxon>Albuginaceae</taxon>
        <taxon>Albugo</taxon>
    </lineage>
</organism>
<evidence type="ECO:0000259" key="2">
    <source>
        <dbReference type="PROSITE" id="PS00028"/>
    </source>
</evidence>
<feature type="compositionally biased region" description="Basic and acidic residues" evidence="1">
    <location>
        <begin position="401"/>
        <end position="410"/>
    </location>
</feature>
<accession>F0WP68</accession>
<gene>
    <name evidence="3" type="primary">AlNc14C181G8216</name>
    <name evidence="3" type="ORF">ALNC14_092570</name>
</gene>
<sequence length="664" mass="75496">MELTRVITIENAGKEMYEHFQDWGDDTIGPQHIYDSLSDMYVLRSHYPQLCALRSTHCSLCPKAPKFSSVKELQKHYQQTHQKMFCSLCLANRKQFIQEQKLYSKTALQNHMSWNDIKGGRKMARDGFEGHPRCDFCKTQFYSLVELYDHVRHHHFECDICLRHHHIENRYYKDYLDLQNHFRMSHYLCEEPGCLEKKFVVFPNEVDYQAHMGSDHPGIRISRKLNVHFNVKRAERDGAGRNNDAGEEASTAFSSLSLSHSEPVIDVADFPSLTSMHTGPTLSRWSTISGTMPRGENFPALQSSTSAGNRGFRDVLAPRPTPGMYAHMSNSDPWSYPEFTRAADALGSNNPLMRFVKAPKRKKKGKRMDTAVKEPKPLRQADVSEQEEKPREQLVENEVSEELKPAERPPSKSATALSISQKLGSPEKYEVFRISCRQFSHSELEVDAFYKKICPMFNAEDFEVLVCRLIEFMPHSDRRDLFFEYHRLQKEAGEPAAKASQARGRNTSRNVQAQSGWAAILFQLSTSAVPRQQSSRRDTARPSYASSTMTPPSEEVSRNAVKPPPAPPQSFAAITLHERPAPTRATPVPAPKSQFKSSKSEFPELPKAAHHVGVEAVTRATWDEQLHRVVERSASQHPSDSTKKIKGRKKKKSTTLGGMAMKYG</sequence>
<feature type="region of interest" description="Disordered" evidence="1">
    <location>
        <begin position="630"/>
        <end position="664"/>
    </location>
</feature>
<dbReference type="HOGENOM" id="CLU_413573_0_0_1"/>
<name>F0WP68_9STRA</name>
<dbReference type="InterPro" id="IPR056437">
    <property type="entry name" value="Znf-C2H2_ZNF598/HEL2"/>
</dbReference>
<reference evidence="3" key="2">
    <citation type="submission" date="2011-02" db="EMBL/GenBank/DDBJ databases">
        <authorList>
            <person name="MacLean D."/>
        </authorList>
    </citation>
    <scope>NUCLEOTIDE SEQUENCE</scope>
</reference>
<dbReference type="SMART" id="SM00355">
    <property type="entry name" value="ZnF_C2H2"/>
    <property type="match status" value="4"/>
</dbReference>
<feature type="region of interest" description="Disordered" evidence="1">
    <location>
        <begin position="359"/>
        <end position="419"/>
    </location>
</feature>
<feature type="region of interest" description="Disordered" evidence="1">
    <location>
        <begin position="284"/>
        <end position="318"/>
    </location>
</feature>
<evidence type="ECO:0000313" key="3">
    <source>
        <dbReference type="EMBL" id="CCA23114.1"/>
    </source>
</evidence>
<dbReference type="GO" id="GO:0016567">
    <property type="term" value="P:protein ubiquitination"/>
    <property type="evidence" value="ECO:0007669"/>
    <property type="project" value="TreeGrafter"/>
</dbReference>
<feature type="region of interest" description="Disordered" evidence="1">
    <location>
        <begin position="529"/>
        <end position="600"/>
    </location>
</feature>
<feature type="domain" description="C2H2-type" evidence="2">
    <location>
        <begin position="134"/>
        <end position="155"/>
    </location>
</feature>
<dbReference type="PANTHER" id="PTHR22938">
    <property type="entry name" value="ZINC FINGER PROTEIN 598"/>
    <property type="match status" value="1"/>
</dbReference>
<dbReference type="PANTHER" id="PTHR22938:SF0">
    <property type="entry name" value="E3 UBIQUITIN-PROTEIN LIGASE ZNF598"/>
    <property type="match status" value="1"/>
</dbReference>
<protein>
    <submittedName>
        <fullName evidence="3">Uncharacterized protein AlNc14C181G8216</fullName>
    </submittedName>
</protein>
<evidence type="ECO:0000256" key="1">
    <source>
        <dbReference type="SAM" id="MobiDB-lite"/>
    </source>
</evidence>
<dbReference type="Pfam" id="PF23230">
    <property type="entry name" value="zf-C2H2_13"/>
    <property type="match status" value="1"/>
</dbReference>
<dbReference type="InterPro" id="IPR013087">
    <property type="entry name" value="Znf_C2H2_type"/>
</dbReference>
<feature type="compositionally biased region" description="Basic and acidic residues" evidence="1">
    <location>
        <begin position="367"/>
        <end position="379"/>
    </location>
</feature>
<reference evidence="3" key="1">
    <citation type="journal article" date="2011" name="PLoS Biol.">
        <title>Gene gain and loss during evolution of obligate parasitism in the white rust pathogen of Arabidopsis thaliana.</title>
        <authorList>
            <person name="Kemen E."/>
            <person name="Gardiner A."/>
            <person name="Schultz-Larsen T."/>
            <person name="Kemen A.C."/>
            <person name="Balmuth A.L."/>
            <person name="Robert-Seilaniantz A."/>
            <person name="Bailey K."/>
            <person name="Holub E."/>
            <person name="Studholme D.J."/>
            <person name="Maclean D."/>
            <person name="Jones J.D."/>
        </authorList>
    </citation>
    <scope>NUCLEOTIDE SEQUENCE</scope>
</reference>